<dbReference type="Pfam" id="PF13454">
    <property type="entry name" value="NAD_binding_9"/>
    <property type="match status" value="1"/>
</dbReference>
<protein>
    <recommendedName>
        <fullName evidence="1">FAD-dependent urate hydroxylase HpyO/Asp monooxygenase CreE-like FAD/NAD(P)-binding domain-containing protein</fullName>
    </recommendedName>
</protein>
<sequence>MLDMLVRELQPDTPFARAPEITVFDPSMRFGPGRAYLPGSEKALLNLPARMMSVRLGEPGHFVEWLEKDGRAPLSGDEFLPRSVYARYLEDVVADAVTTGRQRGFQAKLVGDRADSLVRESDVFRVRTATAEVHQFDAVFLCPGTTEPVDTYGLTGRPGFVPDPYPLGKTVAQINRGETVAVLGTGLTAIDFVLELAASGHQGQILAVSRSGYLPSVRYASSGPELAVTSSDTVVSLVEQRGHLSLLDIYRLLRAEFRAHGVPMSDLWRELRNQETPERRFLRHVEEARDGRPWHLVLVAVARHLADKAWPLFDDTTRAAFIQQWHGVCARLCAPMPQESAAELARLMQTRQLRLVGGVEKVTATEDDFLVEAGPNRYVADRVVNSARPRVPVLPRRARQLIGSMVHSGLAVPHPFGGIRIDAGTGLVCDATGSAVPGLYALGELTVGERYVETTILGAIVRRAAQAVRHLLDRDPALRQE</sequence>
<proteinExistence type="predicted"/>
<dbReference type="InterPro" id="IPR036188">
    <property type="entry name" value="FAD/NAD-bd_sf"/>
</dbReference>
<dbReference type="KEGG" id="aab:A4R43_04590"/>
<evidence type="ECO:0000313" key="2">
    <source>
        <dbReference type="EMBL" id="AXB41892.1"/>
    </source>
</evidence>
<dbReference type="AlphaFoldDB" id="A0A344L1G8"/>
<dbReference type="Gene3D" id="3.50.50.60">
    <property type="entry name" value="FAD/NAD(P)-binding domain"/>
    <property type="match status" value="2"/>
</dbReference>
<dbReference type="InterPro" id="IPR052189">
    <property type="entry name" value="L-asp_N-monooxygenase_NS-form"/>
</dbReference>
<keyword evidence="3" id="KW-1185">Reference proteome</keyword>
<dbReference type="Proteomes" id="UP000250434">
    <property type="component" value="Chromosome"/>
</dbReference>
<feature type="domain" description="FAD-dependent urate hydroxylase HpyO/Asp monooxygenase CreE-like FAD/NAD(P)-binding" evidence="1">
    <location>
        <begin position="5"/>
        <end position="145"/>
    </location>
</feature>
<gene>
    <name evidence="2" type="ORF">A4R43_04590</name>
</gene>
<dbReference type="SUPFAM" id="SSF51905">
    <property type="entry name" value="FAD/NAD(P)-binding domain"/>
    <property type="match status" value="2"/>
</dbReference>
<reference evidence="2 3" key="1">
    <citation type="submission" date="2016-04" db="EMBL/GenBank/DDBJ databases">
        <title>Complete genome sequence and analysis of deep-sea sediment isolate, Amycolatopsis sp. WP1.</title>
        <authorList>
            <person name="Wang H."/>
            <person name="Chen S."/>
            <person name="Wu Q."/>
        </authorList>
    </citation>
    <scope>NUCLEOTIDE SEQUENCE [LARGE SCALE GENOMIC DNA]</scope>
    <source>
        <strain evidence="2 3">WP1</strain>
    </source>
</reference>
<dbReference type="EMBL" id="CP015163">
    <property type="protein sequence ID" value="AXB41892.1"/>
    <property type="molecule type" value="Genomic_DNA"/>
</dbReference>
<name>A0A344L1G8_9PSEU</name>
<dbReference type="PANTHER" id="PTHR40254">
    <property type="entry name" value="BLR0577 PROTEIN"/>
    <property type="match status" value="1"/>
</dbReference>
<dbReference type="OrthoDB" id="101972at2"/>
<dbReference type="InterPro" id="IPR027477">
    <property type="entry name" value="Succ_DH/fumarate_Rdtase_cat_sf"/>
</dbReference>
<dbReference type="Gene3D" id="3.90.700.10">
    <property type="entry name" value="Succinate dehydrogenase/fumarate reductase flavoprotein, catalytic domain"/>
    <property type="match status" value="1"/>
</dbReference>
<evidence type="ECO:0000259" key="1">
    <source>
        <dbReference type="Pfam" id="PF13454"/>
    </source>
</evidence>
<organism evidence="2 3">
    <name type="scientific">Amycolatopsis albispora</name>
    <dbReference type="NCBI Taxonomy" id="1804986"/>
    <lineage>
        <taxon>Bacteria</taxon>
        <taxon>Bacillati</taxon>
        <taxon>Actinomycetota</taxon>
        <taxon>Actinomycetes</taxon>
        <taxon>Pseudonocardiales</taxon>
        <taxon>Pseudonocardiaceae</taxon>
        <taxon>Amycolatopsis</taxon>
    </lineage>
</organism>
<accession>A0A344L1G8</accession>
<dbReference type="InterPro" id="IPR038732">
    <property type="entry name" value="HpyO/CreE_NAD-binding"/>
</dbReference>
<dbReference type="PANTHER" id="PTHR40254:SF1">
    <property type="entry name" value="BLR0577 PROTEIN"/>
    <property type="match status" value="1"/>
</dbReference>
<evidence type="ECO:0000313" key="3">
    <source>
        <dbReference type="Proteomes" id="UP000250434"/>
    </source>
</evidence>